<dbReference type="InterPro" id="IPR021109">
    <property type="entry name" value="Peptidase_aspartic_dom_sf"/>
</dbReference>
<comment type="caution">
    <text evidence="2">The sequence shown here is derived from an EMBL/GenBank/DDBJ whole genome shotgun (WGS) entry which is preliminary data.</text>
</comment>
<dbReference type="GO" id="GO:0004190">
    <property type="term" value="F:aspartic-type endopeptidase activity"/>
    <property type="evidence" value="ECO:0007669"/>
    <property type="project" value="InterPro"/>
</dbReference>
<dbReference type="InterPro" id="IPR001969">
    <property type="entry name" value="Aspartic_peptidase_AS"/>
</dbReference>
<accession>A0A5B7E7V6</accession>
<dbReference type="Proteomes" id="UP000324222">
    <property type="component" value="Unassembled WGS sequence"/>
</dbReference>
<gene>
    <name evidence="2" type="ORF">E2C01_022726</name>
</gene>
<feature type="compositionally biased region" description="Low complexity" evidence="1">
    <location>
        <begin position="74"/>
        <end position="83"/>
    </location>
</feature>
<dbReference type="GO" id="GO:0006508">
    <property type="term" value="P:proteolysis"/>
    <property type="evidence" value="ECO:0007669"/>
    <property type="project" value="InterPro"/>
</dbReference>
<feature type="compositionally biased region" description="Basic and acidic residues" evidence="1">
    <location>
        <begin position="37"/>
        <end position="55"/>
    </location>
</feature>
<dbReference type="SUPFAM" id="SSF50630">
    <property type="entry name" value="Acid proteases"/>
    <property type="match status" value="1"/>
</dbReference>
<dbReference type="Gene3D" id="2.40.70.10">
    <property type="entry name" value="Acid Proteases"/>
    <property type="match status" value="1"/>
</dbReference>
<organism evidence="2 3">
    <name type="scientific">Portunus trituberculatus</name>
    <name type="common">Swimming crab</name>
    <name type="synonym">Neptunus trituberculatus</name>
    <dbReference type="NCBI Taxonomy" id="210409"/>
    <lineage>
        <taxon>Eukaryota</taxon>
        <taxon>Metazoa</taxon>
        <taxon>Ecdysozoa</taxon>
        <taxon>Arthropoda</taxon>
        <taxon>Crustacea</taxon>
        <taxon>Multicrustacea</taxon>
        <taxon>Malacostraca</taxon>
        <taxon>Eumalacostraca</taxon>
        <taxon>Eucarida</taxon>
        <taxon>Decapoda</taxon>
        <taxon>Pleocyemata</taxon>
        <taxon>Brachyura</taxon>
        <taxon>Eubrachyura</taxon>
        <taxon>Portunoidea</taxon>
        <taxon>Portunidae</taxon>
        <taxon>Portuninae</taxon>
        <taxon>Portunus</taxon>
    </lineage>
</organism>
<dbReference type="EMBL" id="VSRR010002081">
    <property type="protein sequence ID" value="MPC29489.1"/>
    <property type="molecule type" value="Genomic_DNA"/>
</dbReference>
<evidence type="ECO:0000256" key="1">
    <source>
        <dbReference type="SAM" id="MobiDB-lite"/>
    </source>
</evidence>
<dbReference type="AlphaFoldDB" id="A0A5B7E7V6"/>
<feature type="compositionally biased region" description="Basic residues" evidence="1">
    <location>
        <begin position="111"/>
        <end position="121"/>
    </location>
</feature>
<dbReference type="PROSITE" id="PS00141">
    <property type="entry name" value="ASP_PROTEASE"/>
    <property type="match status" value="1"/>
</dbReference>
<name>A0A5B7E7V6_PORTR</name>
<feature type="compositionally biased region" description="Basic and acidic residues" evidence="1">
    <location>
        <begin position="100"/>
        <end position="110"/>
    </location>
</feature>
<reference evidence="2 3" key="1">
    <citation type="submission" date="2019-05" db="EMBL/GenBank/DDBJ databases">
        <title>Another draft genome of Portunus trituberculatus and its Hox gene families provides insights of decapod evolution.</title>
        <authorList>
            <person name="Jeong J.-H."/>
            <person name="Song I."/>
            <person name="Kim S."/>
            <person name="Choi T."/>
            <person name="Kim D."/>
            <person name="Ryu S."/>
            <person name="Kim W."/>
        </authorList>
    </citation>
    <scope>NUCLEOTIDE SEQUENCE [LARGE SCALE GENOMIC DNA]</scope>
    <source>
        <tissue evidence="2">Muscle</tissue>
    </source>
</reference>
<proteinExistence type="predicted"/>
<dbReference type="Pfam" id="PF13650">
    <property type="entry name" value="Asp_protease_2"/>
    <property type="match status" value="1"/>
</dbReference>
<evidence type="ECO:0000313" key="3">
    <source>
        <dbReference type="Proteomes" id="UP000324222"/>
    </source>
</evidence>
<sequence length="421" mass="48542">MTNSYSVNLCQNLNFGTLLYTTRVTKKSEQESLNAKTADENQEIKKNNLKRKGETMEETCNNKKRKVDGAKMVTENNKLTNENGGEEKKNKTKETKKRKKEDTGDKESQAKKRKTEPKKKRRLECCQRILHRLRKRVKKDSKDVLRLMLKAERVSKDEKSVSSYCCVHMEKEYIVGATVLGKPCLVLLDSGASISVMVLSVAQRLGLVTGREKTVKHRVFTWLGLLELDVVRLEEVVVVLKGGVVVNTPMVVFPQQMEKLYSYKFIMSMSRLQEAEMYQKFCLDGSCRLFLRHPKRLMRRYEKGRRGKVFILTARTPGIEDPLTVLVNTGVDLTFCITKTGLDMVCSRTHQWTLPPGRVRLQIDGSTKTLRRIKFSNMTASFHSAVGRRLLHQWKALIDYVESTITFKINKEKFRLHLLSR</sequence>
<protein>
    <submittedName>
        <fullName evidence="2">Uncharacterized protein</fullName>
    </submittedName>
</protein>
<evidence type="ECO:0000313" key="2">
    <source>
        <dbReference type="EMBL" id="MPC29489.1"/>
    </source>
</evidence>
<keyword evidence="3" id="KW-1185">Reference proteome</keyword>
<feature type="region of interest" description="Disordered" evidence="1">
    <location>
        <begin position="29"/>
        <end position="121"/>
    </location>
</feature>